<comment type="caution">
    <text evidence="1">The sequence shown here is derived from an EMBL/GenBank/DDBJ whole genome shotgun (WGS) entry which is preliminary data.</text>
</comment>
<dbReference type="EMBL" id="AMZH03006202">
    <property type="protein sequence ID" value="RRT64423.1"/>
    <property type="molecule type" value="Genomic_DNA"/>
</dbReference>
<name>A0A426ZK92_ENSVE</name>
<reference evidence="1 2" key="1">
    <citation type="journal article" date="2014" name="Agronomy (Basel)">
        <title>A Draft Genome Sequence for Ensete ventricosum, the Drought-Tolerant Tree Against Hunger.</title>
        <authorList>
            <person name="Harrison J."/>
            <person name="Moore K.A."/>
            <person name="Paszkiewicz K."/>
            <person name="Jones T."/>
            <person name="Grant M."/>
            <person name="Ambacheew D."/>
            <person name="Muzemil S."/>
            <person name="Studholme D.J."/>
        </authorList>
    </citation>
    <scope>NUCLEOTIDE SEQUENCE [LARGE SCALE GENOMIC DNA]</scope>
</reference>
<evidence type="ECO:0000313" key="2">
    <source>
        <dbReference type="Proteomes" id="UP000287651"/>
    </source>
</evidence>
<gene>
    <name evidence="1" type="ORF">B296_00014311</name>
</gene>
<proteinExistence type="predicted"/>
<organism evidence="1 2">
    <name type="scientific">Ensete ventricosum</name>
    <name type="common">Abyssinian banana</name>
    <name type="synonym">Musa ensete</name>
    <dbReference type="NCBI Taxonomy" id="4639"/>
    <lineage>
        <taxon>Eukaryota</taxon>
        <taxon>Viridiplantae</taxon>
        <taxon>Streptophyta</taxon>
        <taxon>Embryophyta</taxon>
        <taxon>Tracheophyta</taxon>
        <taxon>Spermatophyta</taxon>
        <taxon>Magnoliopsida</taxon>
        <taxon>Liliopsida</taxon>
        <taxon>Zingiberales</taxon>
        <taxon>Musaceae</taxon>
        <taxon>Ensete</taxon>
    </lineage>
</organism>
<sequence length="122" mass="13545">MSNRIFRPIRLSKILQEFAPEPVCLLCARADQVERALKAHSHDAIIPQPHGKDLDLVSIILPDNNGSFYGMLPVMHVILFVGVMLRENALNPTGFAGSFLFPVKELLDKSLSKLHSTGIQLD</sequence>
<accession>A0A426ZK92</accession>
<protein>
    <submittedName>
        <fullName evidence="1">Uncharacterized protein</fullName>
    </submittedName>
</protein>
<dbReference type="Proteomes" id="UP000287651">
    <property type="component" value="Unassembled WGS sequence"/>
</dbReference>
<evidence type="ECO:0000313" key="1">
    <source>
        <dbReference type="EMBL" id="RRT64423.1"/>
    </source>
</evidence>
<dbReference type="AlphaFoldDB" id="A0A426ZK92"/>